<accession>A0AAV4F9M9</accession>
<dbReference type="GO" id="GO:0005789">
    <property type="term" value="C:endoplasmic reticulum membrane"/>
    <property type="evidence" value="ECO:0007669"/>
    <property type="project" value="TreeGrafter"/>
</dbReference>
<name>A0AAV4F9M9_9GAST</name>
<proteinExistence type="predicted"/>
<reference evidence="1 2" key="1">
    <citation type="journal article" date="2021" name="Elife">
        <title>Chloroplast acquisition without the gene transfer in kleptoplastic sea slugs, Plakobranchus ocellatus.</title>
        <authorList>
            <person name="Maeda T."/>
            <person name="Takahashi S."/>
            <person name="Yoshida T."/>
            <person name="Shimamura S."/>
            <person name="Takaki Y."/>
            <person name="Nagai Y."/>
            <person name="Toyoda A."/>
            <person name="Suzuki Y."/>
            <person name="Arimoto A."/>
            <person name="Ishii H."/>
            <person name="Satoh N."/>
            <person name="Nishiyama T."/>
            <person name="Hasebe M."/>
            <person name="Maruyama T."/>
            <person name="Minagawa J."/>
            <person name="Obokata J."/>
            <person name="Shigenobu S."/>
        </authorList>
    </citation>
    <scope>NUCLEOTIDE SEQUENCE [LARGE SCALE GENOMIC DNA]</scope>
</reference>
<comment type="caution">
    <text evidence="1">The sequence shown here is derived from an EMBL/GenBank/DDBJ whole genome shotgun (WGS) entry which is preliminary data.</text>
</comment>
<protein>
    <submittedName>
        <fullName evidence="1">Lipase maturation factor</fullName>
    </submittedName>
</protein>
<dbReference type="GO" id="GO:0051604">
    <property type="term" value="P:protein maturation"/>
    <property type="evidence" value="ECO:0007669"/>
    <property type="project" value="InterPro"/>
</dbReference>
<evidence type="ECO:0000313" key="2">
    <source>
        <dbReference type="Proteomes" id="UP000762676"/>
    </source>
</evidence>
<gene>
    <name evidence="1" type="ORF">ElyMa_002057800</name>
</gene>
<sequence>MGFIYFVAFLVSLNQNKQLLGKRGLLPADVYLSKLTEHIGANNKWSLLSAAPTVFWFVKYDRDLDFWLDVVAWVRKRRCCAFVLFALHMLSPKPY</sequence>
<dbReference type="AlphaFoldDB" id="A0AAV4F9M9"/>
<evidence type="ECO:0000313" key="1">
    <source>
        <dbReference type="EMBL" id="GFR69769.1"/>
    </source>
</evidence>
<dbReference type="Proteomes" id="UP000762676">
    <property type="component" value="Unassembled WGS sequence"/>
</dbReference>
<dbReference type="PANTHER" id="PTHR14463:SF10">
    <property type="entry name" value="LIPASE MATURATION FACTOR 1"/>
    <property type="match status" value="1"/>
</dbReference>
<dbReference type="EMBL" id="BMAT01004171">
    <property type="protein sequence ID" value="GFR69769.1"/>
    <property type="molecule type" value="Genomic_DNA"/>
</dbReference>
<keyword evidence="2" id="KW-1185">Reference proteome</keyword>
<dbReference type="InterPro" id="IPR009613">
    <property type="entry name" value="LMF"/>
</dbReference>
<dbReference type="PANTHER" id="PTHR14463">
    <property type="entry name" value="LIPASE MATURATION FACTOR"/>
    <property type="match status" value="1"/>
</dbReference>
<organism evidence="1 2">
    <name type="scientific">Elysia marginata</name>
    <dbReference type="NCBI Taxonomy" id="1093978"/>
    <lineage>
        <taxon>Eukaryota</taxon>
        <taxon>Metazoa</taxon>
        <taxon>Spiralia</taxon>
        <taxon>Lophotrochozoa</taxon>
        <taxon>Mollusca</taxon>
        <taxon>Gastropoda</taxon>
        <taxon>Heterobranchia</taxon>
        <taxon>Euthyneura</taxon>
        <taxon>Panpulmonata</taxon>
        <taxon>Sacoglossa</taxon>
        <taxon>Placobranchoidea</taxon>
        <taxon>Plakobranchidae</taxon>
        <taxon>Elysia</taxon>
    </lineage>
</organism>